<dbReference type="AlphaFoldDB" id="A0A8J3WGL2"/>
<reference evidence="2" key="1">
    <citation type="submission" date="2021-01" db="EMBL/GenBank/DDBJ databases">
        <title>Whole genome shotgun sequence of Planobispora rosea NBRC 15558.</title>
        <authorList>
            <person name="Komaki H."/>
            <person name="Tamura T."/>
        </authorList>
    </citation>
    <scope>NUCLEOTIDE SEQUENCE</scope>
    <source>
        <strain evidence="2">NBRC 15558</strain>
    </source>
</reference>
<evidence type="ECO:0000256" key="1">
    <source>
        <dbReference type="SAM" id="MobiDB-lite"/>
    </source>
</evidence>
<name>A0A8J3WGL2_PLARO</name>
<evidence type="ECO:0000313" key="2">
    <source>
        <dbReference type="EMBL" id="GIH87842.1"/>
    </source>
</evidence>
<evidence type="ECO:0000313" key="3">
    <source>
        <dbReference type="Proteomes" id="UP000655044"/>
    </source>
</evidence>
<dbReference type="RefSeq" id="WP_189243594.1">
    <property type="nucleotide sequence ID" value="NZ_BMQP01000045.1"/>
</dbReference>
<proteinExistence type="predicted"/>
<dbReference type="EMBL" id="BOOI01000068">
    <property type="protein sequence ID" value="GIH87842.1"/>
    <property type="molecule type" value="Genomic_DNA"/>
</dbReference>
<dbReference type="Proteomes" id="UP000655044">
    <property type="component" value="Unassembled WGS sequence"/>
</dbReference>
<keyword evidence="3" id="KW-1185">Reference proteome</keyword>
<accession>A0A8J3WGL2</accession>
<protein>
    <submittedName>
        <fullName evidence="2">Uncharacterized protein</fullName>
    </submittedName>
</protein>
<organism evidence="2 3">
    <name type="scientific">Planobispora rosea</name>
    <dbReference type="NCBI Taxonomy" id="35762"/>
    <lineage>
        <taxon>Bacteria</taxon>
        <taxon>Bacillati</taxon>
        <taxon>Actinomycetota</taxon>
        <taxon>Actinomycetes</taxon>
        <taxon>Streptosporangiales</taxon>
        <taxon>Streptosporangiaceae</taxon>
        <taxon>Planobispora</taxon>
    </lineage>
</organism>
<gene>
    <name evidence="2" type="ORF">Pro02_62500</name>
</gene>
<sequence>MAGKPQKNGSGSSGRGRVDRPASSPVSRETRSTHGGTNRGDIATISLLKDLRHDLEGKIAAMSATIGHRIQAEVRSGVRSALKDEIRAEIEAEVRDEITHEIRVEMANRLKSMVNDHERLDPLKILDGFVHHAADLLAESEGRHGDLTQQQLVSTLRQAVLESFQSRKLHLAQLAELDCRLRETGGPESLLLLVDELLTVAGLRRMETYTDHPQHFTIVNTPAEGQFISMVQPAYLDGATGRVVRNGRLRHVADPVFLPESSGPASGEEI</sequence>
<feature type="region of interest" description="Disordered" evidence="1">
    <location>
        <begin position="1"/>
        <end position="40"/>
    </location>
</feature>
<comment type="caution">
    <text evidence="2">The sequence shown here is derived from an EMBL/GenBank/DDBJ whole genome shotgun (WGS) entry which is preliminary data.</text>
</comment>